<sequence>MTQRILFLTAILFSFNHLFAQQQTIRRIDSLLHAPSQTPFNGVVVLSTGGKVFYKKAAGYANFEQKKMITGESEFIIGSISKQITAVLVLRELDKGRLRLEDPIRRYLPRLTEKWADTVTIHHLLTHTHGITALDKPLAFKPGSRFQYGYISYDLLSQIVEKTSGQSFPDLCNALFKMCGMQHSSHPRGRSYKNLCKGYALENGERKEEPAYLDVFAAAGGLISSGEDLVKWNNNLHGGKLLADTTYRLMISPKENAFRDHAILGTIDYGYGITIPHQSSVPELGVTGVAQGFISMDMYFPFTKTSLVVLENIATDMQELKNSFYYHEQLLKIVRAAQ</sequence>
<dbReference type="Pfam" id="PF00144">
    <property type="entry name" value="Beta-lactamase"/>
    <property type="match status" value="1"/>
</dbReference>
<protein>
    <submittedName>
        <fullName evidence="3">Beta-lactamase family protein</fullName>
    </submittedName>
</protein>
<dbReference type="SUPFAM" id="SSF56601">
    <property type="entry name" value="beta-lactamase/transpeptidase-like"/>
    <property type="match status" value="1"/>
</dbReference>
<evidence type="ECO:0000313" key="4">
    <source>
        <dbReference type="Proteomes" id="UP000318815"/>
    </source>
</evidence>
<accession>A0A5C6LM41</accession>
<dbReference type="PANTHER" id="PTHR46825">
    <property type="entry name" value="D-ALANYL-D-ALANINE-CARBOXYPEPTIDASE/ENDOPEPTIDASE AMPH"/>
    <property type="match status" value="1"/>
</dbReference>
<dbReference type="OrthoDB" id="9793489at2"/>
<evidence type="ECO:0000259" key="2">
    <source>
        <dbReference type="Pfam" id="PF00144"/>
    </source>
</evidence>
<keyword evidence="1" id="KW-0732">Signal</keyword>
<name>A0A5C6LM41_9BACT</name>
<evidence type="ECO:0000256" key="1">
    <source>
        <dbReference type="SAM" id="SignalP"/>
    </source>
</evidence>
<dbReference type="Proteomes" id="UP000318815">
    <property type="component" value="Unassembled WGS sequence"/>
</dbReference>
<dbReference type="Gene3D" id="3.40.710.10">
    <property type="entry name" value="DD-peptidase/beta-lactamase superfamily"/>
    <property type="match status" value="1"/>
</dbReference>
<dbReference type="RefSeq" id="WP_146307090.1">
    <property type="nucleotide sequence ID" value="NZ_VOHS01000029.1"/>
</dbReference>
<dbReference type="EMBL" id="VOHS01000029">
    <property type="protein sequence ID" value="TWV97419.1"/>
    <property type="molecule type" value="Genomic_DNA"/>
</dbReference>
<dbReference type="InterPro" id="IPR012338">
    <property type="entry name" value="Beta-lactam/transpept-like"/>
</dbReference>
<keyword evidence="4" id="KW-1185">Reference proteome</keyword>
<proteinExistence type="predicted"/>
<organism evidence="3 4">
    <name type="scientific">Chitinophaga pinensis</name>
    <dbReference type="NCBI Taxonomy" id="79329"/>
    <lineage>
        <taxon>Bacteria</taxon>
        <taxon>Pseudomonadati</taxon>
        <taxon>Bacteroidota</taxon>
        <taxon>Chitinophagia</taxon>
        <taxon>Chitinophagales</taxon>
        <taxon>Chitinophagaceae</taxon>
        <taxon>Chitinophaga</taxon>
    </lineage>
</organism>
<feature type="chain" id="PRO_5022995493" evidence="1">
    <location>
        <begin position="21"/>
        <end position="338"/>
    </location>
</feature>
<dbReference type="InterPro" id="IPR050491">
    <property type="entry name" value="AmpC-like"/>
</dbReference>
<feature type="signal peptide" evidence="1">
    <location>
        <begin position="1"/>
        <end position="20"/>
    </location>
</feature>
<dbReference type="InterPro" id="IPR001466">
    <property type="entry name" value="Beta-lactam-related"/>
</dbReference>
<gene>
    <name evidence="3" type="ORF">FEF09_21935</name>
</gene>
<dbReference type="AlphaFoldDB" id="A0A5C6LM41"/>
<reference evidence="3 4" key="1">
    <citation type="submission" date="2019-08" db="EMBL/GenBank/DDBJ databases">
        <title>Whole genome sequencing of chitin degrading bacteria Chitinophaga pinensis YS16.</title>
        <authorList>
            <person name="Singh R.P."/>
            <person name="Manchanda G."/>
            <person name="Maurya I.K."/>
            <person name="Joshi N.K."/>
            <person name="Srivastava A.K."/>
        </authorList>
    </citation>
    <scope>NUCLEOTIDE SEQUENCE [LARGE SCALE GENOMIC DNA]</scope>
    <source>
        <strain evidence="3 4">YS-16</strain>
    </source>
</reference>
<evidence type="ECO:0000313" key="3">
    <source>
        <dbReference type="EMBL" id="TWV97419.1"/>
    </source>
</evidence>
<feature type="domain" description="Beta-lactamase-related" evidence="2">
    <location>
        <begin position="43"/>
        <end position="321"/>
    </location>
</feature>
<dbReference type="PANTHER" id="PTHR46825:SF9">
    <property type="entry name" value="BETA-LACTAMASE-RELATED DOMAIN-CONTAINING PROTEIN"/>
    <property type="match status" value="1"/>
</dbReference>
<comment type="caution">
    <text evidence="3">The sequence shown here is derived from an EMBL/GenBank/DDBJ whole genome shotgun (WGS) entry which is preliminary data.</text>
</comment>